<comment type="caution">
    <text evidence="1">The sequence shown here is derived from an EMBL/GenBank/DDBJ whole genome shotgun (WGS) entry which is preliminary data.</text>
</comment>
<dbReference type="RefSeq" id="WP_063184893.1">
    <property type="nucleotide sequence ID" value="NZ_LQRA01000073.1"/>
</dbReference>
<protein>
    <submittedName>
        <fullName evidence="1">Uncharacterized protein</fullName>
    </submittedName>
</protein>
<dbReference type="OrthoDB" id="2621201at2"/>
<evidence type="ECO:0000313" key="1">
    <source>
        <dbReference type="EMBL" id="KZE75238.1"/>
    </source>
</evidence>
<proteinExistence type="predicted"/>
<name>A0A163VQB3_9BACL</name>
<accession>A0A163VQB3</accession>
<keyword evidence="2" id="KW-1185">Reference proteome</keyword>
<dbReference type="Proteomes" id="UP000076563">
    <property type="component" value="Unassembled WGS sequence"/>
</dbReference>
<evidence type="ECO:0000313" key="2">
    <source>
        <dbReference type="Proteomes" id="UP000076563"/>
    </source>
</evidence>
<organism evidence="1 2">
    <name type="scientific">Paenibacillus elgii</name>
    <dbReference type="NCBI Taxonomy" id="189691"/>
    <lineage>
        <taxon>Bacteria</taxon>
        <taxon>Bacillati</taxon>
        <taxon>Bacillota</taxon>
        <taxon>Bacilli</taxon>
        <taxon>Bacillales</taxon>
        <taxon>Paenibacillaceae</taxon>
        <taxon>Paenibacillus</taxon>
    </lineage>
</organism>
<dbReference type="AlphaFoldDB" id="A0A163VQB3"/>
<gene>
    <name evidence="1" type="ORF">AV654_26965</name>
</gene>
<sequence>MDELLSPFDKWCDKNEVNNQAQLEIINLCGLFILLLSDDFPGTLEEKEKMTLNFKRDFVSDEQQHIEPTLQTFQLFLTNIQQKHSSVEWNAKELIRAMAASGRAVDLKEKLLA</sequence>
<dbReference type="EMBL" id="LQRA01000073">
    <property type="protein sequence ID" value="KZE75238.1"/>
    <property type="molecule type" value="Genomic_DNA"/>
</dbReference>
<reference evidence="2" key="1">
    <citation type="submission" date="2016-01" db="EMBL/GenBank/DDBJ databases">
        <title>Draft genome of Chromobacterium sp. F49.</title>
        <authorList>
            <person name="Hong K.W."/>
        </authorList>
    </citation>
    <scope>NUCLEOTIDE SEQUENCE [LARGE SCALE GENOMIC DNA]</scope>
    <source>
        <strain evidence="2">M63</strain>
    </source>
</reference>